<feature type="transmembrane region" description="Helical" evidence="1">
    <location>
        <begin position="45"/>
        <end position="67"/>
    </location>
</feature>
<keyword evidence="1" id="KW-0472">Membrane</keyword>
<keyword evidence="3" id="KW-1185">Reference proteome</keyword>
<evidence type="ECO:0000256" key="1">
    <source>
        <dbReference type="SAM" id="Phobius"/>
    </source>
</evidence>
<comment type="caution">
    <text evidence="2">The sequence shown here is derived from an EMBL/GenBank/DDBJ whole genome shotgun (WGS) entry which is preliminary data.</text>
</comment>
<evidence type="ECO:0000313" key="2">
    <source>
        <dbReference type="EMBL" id="KAG8375286.1"/>
    </source>
</evidence>
<dbReference type="AlphaFoldDB" id="A0AAV6X4C4"/>
<protein>
    <submittedName>
        <fullName evidence="2">Uncharacterized protein</fullName>
    </submittedName>
</protein>
<reference evidence="2" key="1">
    <citation type="submission" date="2019-10" db="EMBL/GenBank/DDBJ databases">
        <authorList>
            <person name="Zhang R."/>
            <person name="Pan Y."/>
            <person name="Wang J."/>
            <person name="Ma R."/>
            <person name="Yu S."/>
        </authorList>
    </citation>
    <scope>NUCLEOTIDE SEQUENCE</scope>
    <source>
        <strain evidence="2">LA-IB0</strain>
        <tissue evidence="2">Leaf</tissue>
    </source>
</reference>
<name>A0AAV6X4C4_9LAMI</name>
<keyword evidence="1" id="KW-1133">Transmembrane helix</keyword>
<keyword evidence="1" id="KW-0812">Transmembrane</keyword>
<sequence length="175" mass="20286">MFATREVSYFDSRFVLLLVVNVFKSEVATPWKWDPFNLATTQISFFKWLILAAFSLSFSFIAIGIPYSRPHNNSMRFIRVQIKEFSSCLTISFLASLFMPQILFWYYYPVILLFFLCYTRISNVFRSFVFWIEAVPDVSIFITATTDTIQAANIEVEEGGEELEGANIEEGEELV</sequence>
<gene>
    <name evidence="2" type="ORF">BUALT_Bualt10G0084600</name>
</gene>
<proteinExistence type="predicted"/>
<dbReference type="Proteomes" id="UP000826271">
    <property type="component" value="Unassembled WGS sequence"/>
</dbReference>
<accession>A0AAV6X4C4</accession>
<dbReference type="EMBL" id="WHWC01000010">
    <property type="protein sequence ID" value="KAG8375286.1"/>
    <property type="molecule type" value="Genomic_DNA"/>
</dbReference>
<evidence type="ECO:0000313" key="3">
    <source>
        <dbReference type="Proteomes" id="UP000826271"/>
    </source>
</evidence>
<organism evidence="2 3">
    <name type="scientific">Buddleja alternifolia</name>
    <dbReference type="NCBI Taxonomy" id="168488"/>
    <lineage>
        <taxon>Eukaryota</taxon>
        <taxon>Viridiplantae</taxon>
        <taxon>Streptophyta</taxon>
        <taxon>Embryophyta</taxon>
        <taxon>Tracheophyta</taxon>
        <taxon>Spermatophyta</taxon>
        <taxon>Magnoliopsida</taxon>
        <taxon>eudicotyledons</taxon>
        <taxon>Gunneridae</taxon>
        <taxon>Pentapetalae</taxon>
        <taxon>asterids</taxon>
        <taxon>lamiids</taxon>
        <taxon>Lamiales</taxon>
        <taxon>Scrophulariaceae</taxon>
        <taxon>Buddlejeae</taxon>
        <taxon>Buddleja</taxon>
    </lineage>
</organism>